<keyword evidence="1" id="KW-0812">Transmembrane</keyword>
<feature type="transmembrane region" description="Helical" evidence="1">
    <location>
        <begin position="66"/>
        <end position="84"/>
    </location>
</feature>
<comment type="caution">
    <text evidence="3">The sequence shown here is derived from an EMBL/GenBank/DDBJ whole genome shotgun (WGS) entry which is preliminary data.</text>
</comment>
<dbReference type="Pfam" id="PF14317">
    <property type="entry name" value="YcxB"/>
    <property type="match status" value="1"/>
</dbReference>
<evidence type="ECO:0000313" key="3">
    <source>
        <dbReference type="EMBL" id="MFE9605190.1"/>
    </source>
</evidence>
<dbReference type="RefSeq" id="WP_388114011.1">
    <property type="nucleotide sequence ID" value="NZ_JBIAHM010000019.1"/>
</dbReference>
<dbReference type="EMBL" id="JBIAHM010000019">
    <property type="protein sequence ID" value="MFE9605190.1"/>
    <property type="molecule type" value="Genomic_DNA"/>
</dbReference>
<name>A0ABW6MGC5_9ACTN</name>
<keyword evidence="1" id="KW-1133">Transmembrane helix</keyword>
<protein>
    <submittedName>
        <fullName evidence="3">YcxB family protein</fullName>
    </submittedName>
</protein>
<gene>
    <name evidence="3" type="ORF">ACFYNQ_42420</name>
</gene>
<reference evidence="3 4" key="1">
    <citation type="submission" date="2024-10" db="EMBL/GenBank/DDBJ databases">
        <title>The Natural Products Discovery Center: Release of the First 8490 Sequenced Strains for Exploring Actinobacteria Biosynthetic Diversity.</title>
        <authorList>
            <person name="Kalkreuter E."/>
            <person name="Kautsar S.A."/>
            <person name="Yang D."/>
            <person name="Bader C.D."/>
            <person name="Teijaro C.N."/>
            <person name="Fluegel L."/>
            <person name="Davis C.M."/>
            <person name="Simpson J.R."/>
            <person name="Lauterbach L."/>
            <person name="Steele A.D."/>
            <person name="Gui C."/>
            <person name="Meng S."/>
            <person name="Li G."/>
            <person name="Viehrig K."/>
            <person name="Ye F."/>
            <person name="Su P."/>
            <person name="Kiefer A.F."/>
            <person name="Nichols A."/>
            <person name="Cepeda A.J."/>
            <person name="Yan W."/>
            <person name="Fan B."/>
            <person name="Jiang Y."/>
            <person name="Adhikari A."/>
            <person name="Zheng C.-J."/>
            <person name="Schuster L."/>
            <person name="Cowan T.M."/>
            <person name="Smanski M.J."/>
            <person name="Chevrette M.G."/>
            <person name="De Carvalho L.P.S."/>
            <person name="Shen B."/>
        </authorList>
    </citation>
    <scope>NUCLEOTIDE SEQUENCE [LARGE SCALE GENOMIC DNA]</scope>
    <source>
        <strain evidence="3 4">NPDC006488</strain>
    </source>
</reference>
<keyword evidence="1" id="KW-0472">Membrane</keyword>
<evidence type="ECO:0000256" key="1">
    <source>
        <dbReference type="SAM" id="Phobius"/>
    </source>
</evidence>
<organism evidence="3 4">
    <name type="scientific">Streptomyces hokutonensis</name>
    <dbReference type="NCBI Taxonomy" id="1306990"/>
    <lineage>
        <taxon>Bacteria</taxon>
        <taxon>Bacillati</taxon>
        <taxon>Actinomycetota</taxon>
        <taxon>Actinomycetes</taxon>
        <taxon>Kitasatosporales</taxon>
        <taxon>Streptomycetaceae</taxon>
        <taxon>Streptomyces</taxon>
    </lineage>
</organism>
<dbReference type="InterPro" id="IPR025588">
    <property type="entry name" value="YcxB-like_C"/>
</dbReference>
<proteinExistence type="predicted"/>
<feature type="domain" description="YcxB-like C-terminal" evidence="2">
    <location>
        <begin position="107"/>
        <end position="170"/>
    </location>
</feature>
<sequence length="177" mass="19713">MDMGRDDVTGRVVELEYRPVVEDFAAALRARRSLIPSTRRQLWLLGIGTFFTVLAIATSLAKGRSVPIPLIAGVCAVVVALVFLPRIQARQFQRLAERRGVIRVTVTDAGVTVATDDSFTSLNWSVQPRYRETADGFYMFSPEKNALNFTLLPKRGLRDPADADRLRAILDAHLSRV</sequence>
<evidence type="ECO:0000313" key="4">
    <source>
        <dbReference type="Proteomes" id="UP001601303"/>
    </source>
</evidence>
<feature type="transmembrane region" description="Helical" evidence="1">
    <location>
        <begin position="42"/>
        <end position="60"/>
    </location>
</feature>
<accession>A0ABW6MGC5</accession>
<evidence type="ECO:0000259" key="2">
    <source>
        <dbReference type="Pfam" id="PF14317"/>
    </source>
</evidence>
<dbReference type="Proteomes" id="UP001601303">
    <property type="component" value="Unassembled WGS sequence"/>
</dbReference>
<keyword evidence="4" id="KW-1185">Reference proteome</keyword>